<comment type="similarity">
    <text evidence="1">Belongs to the ABC transporter superfamily.</text>
</comment>
<dbReference type="AlphaFoldDB" id="A0A6N2XU70"/>
<organism evidence="6">
    <name type="scientific">Enterocloster bolteae</name>
    <dbReference type="NCBI Taxonomy" id="208479"/>
    <lineage>
        <taxon>Bacteria</taxon>
        <taxon>Bacillati</taxon>
        <taxon>Bacillota</taxon>
        <taxon>Clostridia</taxon>
        <taxon>Lachnospirales</taxon>
        <taxon>Lachnospiraceae</taxon>
        <taxon>Enterocloster</taxon>
    </lineage>
</organism>
<evidence type="ECO:0000259" key="5">
    <source>
        <dbReference type="PROSITE" id="PS50893"/>
    </source>
</evidence>
<dbReference type="EC" id="3.6.3.-" evidence="6"/>
<sequence length="310" mass="34515">MTQAMIETKQLTKCYHAKPVVDHLDISVPEGAIYGFLGPNGAGKSTTMKMLLGLISRDRGTIVIGGKEMNDMNRISILKQVGSLIENPSYYGNLTAHENLQISCMLRGLPFCEIDRVLSIVRLDGQKKKKTAHYSLGMKQRLGLAGALLGSPKLIFLDEPTNGLDPSGIHEMRELIKSLPRQFGMTVMVSSHLLSEIEQTADHIGIISSGQLIFQDTLHILRSRNVRQIHLRTSNDEGAAVLLKEQIEVPGPASFSYSPEQGILIPFLPETVLRRLLRRIWENGIDLYRIEERSESLEDIYLGMVKEAGL</sequence>
<dbReference type="InterPro" id="IPR027417">
    <property type="entry name" value="P-loop_NTPase"/>
</dbReference>
<dbReference type="EMBL" id="CACRTF010000032">
    <property type="protein sequence ID" value="VYT57417.1"/>
    <property type="molecule type" value="Genomic_DNA"/>
</dbReference>
<dbReference type="CDD" id="cd03268">
    <property type="entry name" value="ABC_BcrA_bacitracin_resist"/>
    <property type="match status" value="1"/>
</dbReference>
<proteinExistence type="inferred from homology"/>
<dbReference type="PANTHER" id="PTHR43335:SF8">
    <property type="entry name" value="ABC TRANSPORTER, ATP-BINDING PROTEIN"/>
    <property type="match status" value="1"/>
</dbReference>
<dbReference type="PROSITE" id="PS00211">
    <property type="entry name" value="ABC_TRANSPORTER_1"/>
    <property type="match status" value="1"/>
</dbReference>
<evidence type="ECO:0000256" key="4">
    <source>
        <dbReference type="ARBA" id="ARBA00022840"/>
    </source>
</evidence>
<evidence type="ECO:0000256" key="2">
    <source>
        <dbReference type="ARBA" id="ARBA00022448"/>
    </source>
</evidence>
<gene>
    <name evidence="6" type="primary">yxlF_1</name>
    <name evidence="6" type="ORF">CBLFYP116_00479</name>
</gene>
<dbReference type="GeneID" id="23111270"/>
<dbReference type="InterPro" id="IPR017871">
    <property type="entry name" value="ABC_transporter-like_CS"/>
</dbReference>
<dbReference type="PROSITE" id="PS50893">
    <property type="entry name" value="ABC_TRANSPORTER_2"/>
    <property type="match status" value="1"/>
</dbReference>
<reference evidence="6" key="1">
    <citation type="submission" date="2019-11" db="EMBL/GenBank/DDBJ databases">
        <authorList>
            <person name="Feng L."/>
        </authorList>
    </citation>
    <scope>NUCLEOTIDE SEQUENCE</scope>
    <source>
        <strain evidence="6">CbolteaeLFYP116</strain>
    </source>
</reference>
<dbReference type="SMART" id="SM00382">
    <property type="entry name" value="AAA"/>
    <property type="match status" value="1"/>
</dbReference>
<evidence type="ECO:0000256" key="3">
    <source>
        <dbReference type="ARBA" id="ARBA00022741"/>
    </source>
</evidence>
<dbReference type="InterPro" id="IPR003439">
    <property type="entry name" value="ABC_transporter-like_ATP-bd"/>
</dbReference>
<dbReference type="GO" id="GO:0005524">
    <property type="term" value="F:ATP binding"/>
    <property type="evidence" value="ECO:0007669"/>
    <property type="project" value="UniProtKB-KW"/>
</dbReference>
<name>A0A6N2XU70_9FIRM</name>
<dbReference type="PANTHER" id="PTHR43335">
    <property type="entry name" value="ABC TRANSPORTER, ATP-BINDING PROTEIN"/>
    <property type="match status" value="1"/>
</dbReference>
<protein>
    <submittedName>
        <fullName evidence="6">Putative ABC transporter ATP-binding protein YxlF</fullName>
        <ecNumber evidence="6">3.6.3.-</ecNumber>
    </submittedName>
</protein>
<accession>A0A6N2XU70</accession>
<keyword evidence="6" id="KW-0378">Hydrolase</keyword>
<evidence type="ECO:0000313" key="6">
    <source>
        <dbReference type="EMBL" id="VYT57417.1"/>
    </source>
</evidence>
<dbReference type="SUPFAM" id="SSF52540">
    <property type="entry name" value="P-loop containing nucleoside triphosphate hydrolases"/>
    <property type="match status" value="1"/>
</dbReference>
<keyword evidence="2" id="KW-0813">Transport</keyword>
<feature type="domain" description="ABC transporter" evidence="5">
    <location>
        <begin position="6"/>
        <end position="234"/>
    </location>
</feature>
<keyword evidence="4 6" id="KW-0067">ATP-binding</keyword>
<dbReference type="RefSeq" id="WP_002573836.1">
    <property type="nucleotide sequence ID" value="NZ_BAABZS010000001.1"/>
</dbReference>
<dbReference type="Gene3D" id="3.40.50.300">
    <property type="entry name" value="P-loop containing nucleotide triphosphate hydrolases"/>
    <property type="match status" value="1"/>
</dbReference>
<dbReference type="InterPro" id="IPR003593">
    <property type="entry name" value="AAA+_ATPase"/>
</dbReference>
<evidence type="ECO:0000256" key="1">
    <source>
        <dbReference type="ARBA" id="ARBA00005417"/>
    </source>
</evidence>
<dbReference type="Pfam" id="PF00005">
    <property type="entry name" value="ABC_tran"/>
    <property type="match status" value="1"/>
</dbReference>
<keyword evidence="3" id="KW-0547">Nucleotide-binding</keyword>
<dbReference type="GO" id="GO:0016887">
    <property type="term" value="F:ATP hydrolysis activity"/>
    <property type="evidence" value="ECO:0007669"/>
    <property type="project" value="InterPro"/>
</dbReference>